<name>A0AAD5YT04_9AGAR</name>
<dbReference type="PANTHER" id="PTHR43791:SF5">
    <property type="entry name" value="MAJOR FACILITATOR SUPERFAMILY (MFS) PROFILE DOMAIN-CONTAINING PROTEIN"/>
    <property type="match status" value="1"/>
</dbReference>
<organism evidence="8 9">
    <name type="scientific">Leucocoprinus birnbaumii</name>
    <dbReference type="NCBI Taxonomy" id="56174"/>
    <lineage>
        <taxon>Eukaryota</taxon>
        <taxon>Fungi</taxon>
        <taxon>Dikarya</taxon>
        <taxon>Basidiomycota</taxon>
        <taxon>Agaricomycotina</taxon>
        <taxon>Agaricomycetes</taxon>
        <taxon>Agaricomycetidae</taxon>
        <taxon>Agaricales</taxon>
        <taxon>Agaricineae</taxon>
        <taxon>Agaricaceae</taxon>
        <taxon>Leucocoprinus</taxon>
    </lineage>
</organism>
<evidence type="ECO:0000259" key="7">
    <source>
        <dbReference type="PROSITE" id="PS50850"/>
    </source>
</evidence>
<dbReference type="InterPro" id="IPR020846">
    <property type="entry name" value="MFS_dom"/>
</dbReference>
<feature type="domain" description="Major facilitator superfamily (MFS) profile" evidence="7">
    <location>
        <begin position="28"/>
        <end position="476"/>
    </location>
</feature>
<protein>
    <recommendedName>
        <fullName evidence="7">Major facilitator superfamily (MFS) profile domain-containing protein</fullName>
    </recommendedName>
</protein>
<dbReference type="Pfam" id="PF07690">
    <property type="entry name" value="MFS_1"/>
    <property type="match status" value="1"/>
</dbReference>
<keyword evidence="9" id="KW-1185">Reference proteome</keyword>
<accession>A0AAD5YT04</accession>
<dbReference type="Gene3D" id="1.20.1250.20">
    <property type="entry name" value="MFS general substrate transporter like domains"/>
    <property type="match status" value="1"/>
</dbReference>
<feature type="transmembrane region" description="Helical" evidence="6">
    <location>
        <begin position="94"/>
        <end position="112"/>
    </location>
</feature>
<feature type="transmembrane region" description="Helical" evidence="6">
    <location>
        <begin position="157"/>
        <end position="176"/>
    </location>
</feature>
<evidence type="ECO:0000256" key="3">
    <source>
        <dbReference type="ARBA" id="ARBA00022692"/>
    </source>
</evidence>
<evidence type="ECO:0000256" key="5">
    <source>
        <dbReference type="ARBA" id="ARBA00023136"/>
    </source>
</evidence>
<evidence type="ECO:0000256" key="1">
    <source>
        <dbReference type="ARBA" id="ARBA00004141"/>
    </source>
</evidence>
<feature type="transmembrane region" description="Helical" evidence="6">
    <location>
        <begin position="374"/>
        <end position="399"/>
    </location>
</feature>
<feature type="transmembrane region" description="Helical" evidence="6">
    <location>
        <begin position="460"/>
        <end position="481"/>
    </location>
</feature>
<evidence type="ECO:0000256" key="2">
    <source>
        <dbReference type="ARBA" id="ARBA00022448"/>
    </source>
</evidence>
<feature type="transmembrane region" description="Helical" evidence="6">
    <location>
        <begin position="349"/>
        <end position="368"/>
    </location>
</feature>
<dbReference type="InterPro" id="IPR011701">
    <property type="entry name" value="MFS"/>
</dbReference>
<dbReference type="EMBL" id="JANIEX010000225">
    <property type="protein sequence ID" value="KAJ3570668.1"/>
    <property type="molecule type" value="Genomic_DNA"/>
</dbReference>
<gene>
    <name evidence="8" type="ORF">NP233_g4251</name>
</gene>
<dbReference type="AlphaFoldDB" id="A0AAD5YT04"/>
<feature type="transmembrane region" description="Helical" evidence="6">
    <location>
        <begin position="294"/>
        <end position="314"/>
    </location>
</feature>
<evidence type="ECO:0000313" key="8">
    <source>
        <dbReference type="EMBL" id="KAJ3570668.1"/>
    </source>
</evidence>
<feature type="transmembrane region" description="Helical" evidence="6">
    <location>
        <begin position="188"/>
        <end position="209"/>
    </location>
</feature>
<keyword evidence="5 6" id="KW-0472">Membrane</keyword>
<dbReference type="PANTHER" id="PTHR43791">
    <property type="entry name" value="PERMEASE-RELATED"/>
    <property type="match status" value="1"/>
</dbReference>
<feature type="transmembrane region" description="Helical" evidence="6">
    <location>
        <begin position="320"/>
        <end position="342"/>
    </location>
</feature>
<feature type="transmembrane region" description="Helical" evidence="6">
    <location>
        <begin position="67"/>
        <end position="87"/>
    </location>
</feature>
<feature type="transmembrane region" description="Helical" evidence="6">
    <location>
        <begin position="411"/>
        <end position="432"/>
    </location>
</feature>
<evidence type="ECO:0000256" key="6">
    <source>
        <dbReference type="SAM" id="Phobius"/>
    </source>
</evidence>
<comment type="subcellular location">
    <subcellularLocation>
        <location evidence="1">Membrane</location>
        <topology evidence="1">Multi-pass membrane protein</topology>
    </subcellularLocation>
</comment>
<dbReference type="GO" id="GO:0016020">
    <property type="term" value="C:membrane"/>
    <property type="evidence" value="ECO:0007669"/>
    <property type="project" value="UniProtKB-SubCell"/>
</dbReference>
<comment type="caution">
    <text evidence="8">The sequence shown here is derived from an EMBL/GenBank/DDBJ whole genome shotgun (WGS) entry which is preliminary data.</text>
</comment>
<keyword evidence="4 6" id="KW-1133">Transmembrane helix</keyword>
<dbReference type="Proteomes" id="UP001213000">
    <property type="component" value="Unassembled WGS sequence"/>
</dbReference>
<feature type="transmembrane region" description="Helical" evidence="6">
    <location>
        <begin position="124"/>
        <end position="145"/>
    </location>
</feature>
<keyword evidence="3 6" id="KW-0812">Transmembrane</keyword>
<dbReference type="GO" id="GO:0022857">
    <property type="term" value="F:transmembrane transporter activity"/>
    <property type="evidence" value="ECO:0007669"/>
    <property type="project" value="InterPro"/>
</dbReference>
<proteinExistence type="predicted"/>
<evidence type="ECO:0000256" key="4">
    <source>
        <dbReference type="ARBA" id="ARBA00022989"/>
    </source>
</evidence>
<dbReference type="InterPro" id="IPR036259">
    <property type="entry name" value="MFS_trans_sf"/>
</dbReference>
<reference evidence="8" key="1">
    <citation type="submission" date="2022-07" db="EMBL/GenBank/DDBJ databases">
        <title>Genome Sequence of Leucocoprinus birnbaumii.</title>
        <authorList>
            <person name="Buettner E."/>
        </authorList>
    </citation>
    <scope>NUCLEOTIDE SEQUENCE</scope>
    <source>
        <strain evidence="8">VT141</strain>
    </source>
</reference>
<evidence type="ECO:0000313" key="9">
    <source>
        <dbReference type="Proteomes" id="UP001213000"/>
    </source>
</evidence>
<keyword evidence="2" id="KW-0813">Transport</keyword>
<sequence>MSVTTSQDEERRVGILHRHVLRKLDWNVIPCLSFLWFANFIDRSNIGNARIAGLENDLNLHGTQFNVGLAAFFIAYIVIEIPANLLLKKVRANRWLPIFTVTWGLSTLGTGFTKDFSGLVAARFFLGLCEGSLFPCMILYMSTLYPRHKLQFRMGSFYSAVSMSGAFGGLLAAAILKMDGVGGIAGWRWIFILEGAVTVLFGMVSALILPADLSSAKFLSDEERMGYVQYYTQKNPHAFAFPVEEPRNEDVSEATSKEPISDGPSDDNRLKNILPIEGDEVFEWREVRRGLFDFQTWITGAVFFANIVAIYSYSLFLPTIVTQLGFAGIQAQIHSAAVSFVSDRMKIRGPFVLGFMPIAMAGLIIAIVSESSGARYAALFLVGIGAFPCSPGIISTLANNHSGYYKRAASLGLQIALGNCGGIVATFVYTAGRSRAYFVREFTLMAARIDQAPRYVKGNAVVLGLLAFSWFLMTLNMIYCWRENKARAEGKRDSNLTKYKLLVESGKTRAPIGDRDPAFRFTL</sequence>
<dbReference type="SUPFAM" id="SSF103473">
    <property type="entry name" value="MFS general substrate transporter"/>
    <property type="match status" value="1"/>
</dbReference>
<dbReference type="PROSITE" id="PS50850">
    <property type="entry name" value="MFS"/>
    <property type="match status" value="1"/>
</dbReference>
<dbReference type="FunFam" id="1.20.1250.20:FF:000034">
    <property type="entry name" value="MFS general substrate transporter"/>
    <property type="match status" value="1"/>
</dbReference>